<organism evidence="1 2">
    <name type="scientific">Dreissena polymorpha</name>
    <name type="common">Zebra mussel</name>
    <name type="synonym">Mytilus polymorpha</name>
    <dbReference type="NCBI Taxonomy" id="45954"/>
    <lineage>
        <taxon>Eukaryota</taxon>
        <taxon>Metazoa</taxon>
        <taxon>Spiralia</taxon>
        <taxon>Lophotrochozoa</taxon>
        <taxon>Mollusca</taxon>
        <taxon>Bivalvia</taxon>
        <taxon>Autobranchia</taxon>
        <taxon>Heteroconchia</taxon>
        <taxon>Euheterodonta</taxon>
        <taxon>Imparidentia</taxon>
        <taxon>Neoheterodontei</taxon>
        <taxon>Myida</taxon>
        <taxon>Dreissenoidea</taxon>
        <taxon>Dreissenidae</taxon>
        <taxon>Dreissena</taxon>
    </lineage>
</organism>
<keyword evidence="2" id="KW-1185">Reference proteome</keyword>
<dbReference type="Proteomes" id="UP000828390">
    <property type="component" value="Unassembled WGS sequence"/>
</dbReference>
<proteinExistence type="predicted"/>
<evidence type="ECO:0000313" key="2">
    <source>
        <dbReference type="Proteomes" id="UP000828390"/>
    </source>
</evidence>
<accession>A0A9D4S1J5</accession>
<gene>
    <name evidence="1" type="ORF">DPMN_010466</name>
</gene>
<protein>
    <submittedName>
        <fullName evidence="1">Uncharacterized protein</fullName>
    </submittedName>
</protein>
<dbReference type="EMBL" id="JAIWYP010000001">
    <property type="protein sequence ID" value="KAH3886457.1"/>
    <property type="molecule type" value="Genomic_DNA"/>
</dbReference>
<reference evidence="1" key="2">
    <citation type="submission" date="2020-11" db="EMBL/GenBank/DDBJ databases">
        <authorList>
            <person name="McCartney M.A."/>
            <person name="Auch B."/>
            <person name="Kono T."/>
            <person name="Mallez S."/>
            <person name="Becker A."/>
            <person name="Gohl D.M."/>
            <person name="Silverstein K.A.T."/>
            <person name="Koren S."/>
            <person name="Bechman K.B."/>
            <person name="Herman A."/>
            <person name="Abrahante J.E."/>
            <person name="Garbe J."/>
        </authorList>
    </citation>
    <scope>NUCLEOTIDE SEQUENCE</scope>
    <source>
        <strain evidence="1">Duluth1</strain>
        <tissue evidence="1">Whole animal</tissue>
    </source>
</reference>
<reference evidence="1" key="1">
    <citation type="journal article" date="2019" name="bioRxiv">
        <title>The Genome of the Zebra Mussel, Dreissena polymorpha: A Resource for Invasive Species Research.</title>
        <authorList>
            <person name="McCartney M.A."/>
            <person name="Auch B."/>
            <person name="Kono T."/>
            <person name="Mallez S."/>
            <person name="Zhang Y."/>
            <person name="Obille A."/>
            <person name="Becker A."/>
            <person name="Abrahante J.E."/>
            <person name="Garbe J."/>
            <person name="Badalamenti J.P."/>
            <person name="Herman A."/>
            <person name="Mangelson H."/>
            <person name="Liachko I."/>
            <person name="Sullivan S."/>
            <person name="Sone E.D."/>
            <person name="Koren S."/>
            <person name="Silverstein K.A.T."/>
            <person name="Beckman K.B."/>
            <person name="Gohl D.M."/>
        </authorList>
    </citation>
    <scope>NUCLEOTIDE SEQUENCE</scope>
    <source>
        <strain evidence="1">Duluth1</strain>
        <tissue evidence="1">Whole animal</tissue>
    </source>
</reference>
<comment type="caution">
    <text evidence="1">The sequence shown here is derived from an EMBL/GenBank/DDBJ whole genome shotgun (WGS) entry which is preliminary data.</text>
</comment>
<evidence type="ECO:0000313" key="1">
    <source>
        <dbReference type="EMBL" id="KAH3886457.1"/>
    </source>
</evidence>
<name>A0A9D4S1J5_DREPO</name>
<dbReference type="AlphaFoldDB" id="A0A9D4S1J5"/>
<sequence>MKEVFTTTPLIVYRKDRISLMFSFMGKQIVLSVAGRTKMQDAEVNVLFVTY</sequence>